<keyword evidence="2" id="KW-1185">Reference proteome</keyword>
<reference evidence="1 2" key="1">
    <citation type="submission" date="2019-07" db="EMBL/GenBank/DDBJ databases">
        <title>WGS assembly of Gossypium tomentosum.</title>
        <authorList>
            <person name="Chen Z.J."/>
            <person name="Sreedasyam A."/>
            <person name="Ando A."/>
            <person name="Song Q."/>
            <person name="De L."/>
            <person name="Hulse-Kemp A."/>
            <person name="Ding M."/>
            <person name="Ye W."/>
            <person name="Kirkbride R."/>
            <person name="Jenkins J."/>
            <person name="Plott C."/>
            <person name="Lovell J."/>
            <person name="Lin Y.-M."/>
            <person name="Vaughn R."/>
            <person name="Liu B."/>
            <person name="Li W."/>
            <person name="Simpson S."/>
            <person name="Scheffler B."/>
            <person name="Saski C."/>
            <person name="Grover C."/>
            <person name="Hu G."/>
            <person name="Conover J."/>
            <person name="Carlson J."/>
            <person name="Shu S."/>
            <person name="Boston L."/>
            <person name="Williams M."/>
            <person name="Peterson D."/>
            <person name="Mcgee K."/>
            <person name="Jones D."/>
            <person name="Wendel J."/>
            <person name="Stelly D."/>
            <person name="Grimwood J."/>
            <person name="Schmutz J."/>
        </authorList>
    </citation>
    <scope>NUCLEOTIDE SEQUENCE [LARGE SCALE GENOMIC DNA]</scope>
    <source>
        <strain evidence="1">7179.01</strain>
    </source>
</reference>
<sequence>MVVARRLRGKENMGVRRAWRRPVPRRAMTGVFLEAVLVLGFR</sequence>
<protein>
    <submittedName>
        <fullName evidence="1">Uncharacterized protein</fullName>
    </submittedName>
</protein>
<dbReference type="EMBL" id="CM017633">
    <property type="protein sequence ID" value="TYH46029.1"/>
    <property type="molecule type" value="Genomic_DNA"/>
</dbReference>
<dbReference type="AlphaFoldDB" id="A0A5D2IVD1"/>
<name>A0A5D2IVD1_GOSTO</name>
<organism evidence="1 2">
    <name type="scientific">Gossypium tomentosum</name>
    <name type="common">Hawaiian cotton</name>
    <name type="synonym">Gossypium sandvicense</name>
    <dbReference type="NCBI Taxonomy" id="34277"/>
    <lineage>
        <taxon>Eukaryota</taxon>
        <taxon>Viridiplantae</taxon>
        <taxon>Streptophyta</taxon>
        <taxon>Embryophyta</taxon>
        <taxon>Tracheophyta</taxon>
        <taxon>Spermatophyta</taxon>
        <taxon>Magnoliopsida</taxon>
        <taxon>eudicotyledons</taxon>
        <taxon>Gunneridae</taxon>
        <taxon>Pentapetalae</taxon>
        <taxon>rosids</taxon>
        <taxon>malvids</taxon>
        <taxon>Malvales</taxon>
        <taxon>Malvaceae</taxon>
        <taxon>Malvoideae</taxon>
        <taxon>Gossypium</taxon>
    </lineage>
</organism>
<evidence type="ECO:0000313" key="1">
    <source>
        <dbReference type="EMBL" id="TYH46029.1"/>
    </source>
</evidence>
<gene>
    <name evidence="1" type="ORF">ES332_D11G307500v1</name>
</gene>
<dbReference type="Proteomes" id="UP000322667">
    <property type="component" value="Chromosome D11"/>
</dbReference>
<evidence type="ECO:0000313" key="2">
    <source>
        <dbReference type="Proteomes" id="UP000322667"/>
    </source>
</evidence>
<accession>A0A5D2IVD1</accession>
<proteinExistence type="predicted"/>